<reference evidence="1" key="1">
    <citation type="submission" date="2007-03" db="EMBL/GenBank/DDBJ databases">
        <title>Annotation of Culex pipiens quinquefasciatus.</title>
        <authorList>
            <consortium name="The Broad Institute Genome Sequencing Platform"/>
            <person name="Atkinson P.W."/>
            <person name="Hemingway J."/>
            <person name="Christensen B.M."/>
            <person name="Higgs S."/>
            <person name="Kodira C."/>
            <person name="Hannick L."/>
            <person name="Megy K."/>
            <person name="O'Leary S."/>
            <person name="Pearson M."/>
            <person name="Haas B.J."/>
            <person name="Mauceli E."/>
            <person name="Wortman J.R."/>
            <person name="Lee N.H."/>
            <person name="Guigo R."/>
            <person name="Stanke M."/>
            <person name="Alvarado L."/>
            <person name="Amedeo P."/>
            <person name="Antoine C.H."/>
            <person name="Arensburger P."/>
            <person name="Bidwell S.L."/>
            <person name="Crawford M."/>
            <person name="Camaro F."/>
            <person name="Devon K."/>
            <person name="Engels R."/>
            <person name="Hammond M."/>
            <person name="Howarth C."/>
            <person name="Koehrsen M."/>
            <person name="Lawson D."/>
            <person name="Montgomery P."/>
            <person name="Nene V."/>
            <person name="Nusbaum C."/>
            <person name="Puiu D."/>
            <person name="Romero-Severson J."/>
            <person name="Severson D.W."/>
            <person name="Shumway M."/>
            <person name="Sisk P."/>
            <person name="Stolte C."/>
            <person name="Zeng Q."/>
            <person name="Eisenstadt E."/>
            <person name="Fraser-Liggett C."/>
            <person name="Strausberg R."/>
            <person name="Galagan J."/>
            <person name="Birren B."/>
            <person name="Collins F.H."/>
        </authorList>
    </citation>
    <scope>NUCLEOTIDE SEQUENCE [LARGE SCALE GENOMIC DNA]</scope>
    <source>
        <strain evidence="1">JHB</strain>
    </source>
</reference>
<proteinExistence type="predicted"/>
<dbReference type="HOGENOM" id="CLU_2087163_0_0_1"/>
<dbReference type="EnsemblMetazoa" id="CPIJ003372-RA">
    <property type="protein sequence ID" value="CPIJ003372-PA"/>
    <property type="gene ID" value="CPIJ003372"/>
</dbReference>
<dbReference type="Proteomes" id="UP000002320">
    <property type="component" value="Unassembled WGS sequence"/>
</dbReference>
<evidence type="ECO:0000313" key="1">
    <source>
        <dbReference type="EMBL" id="EDS38445.1"/>
    </source>
</evidence>
<dbReference type="OrthoDB" id="7741064at2759"/>
<dbReference type="InParanoid" id="B0W7Y3"/>
<dbReference type="VEuPathDB" id="VectorBase:CPIJ003372"/>
<accession>B0W7Y3</accession>
<dbReference type="VEuPathDB" id="VectorBase:CQUJHB003870"/>
<dbReference type="EMBL" id="DS231856">
    <property type="protein sequence ID" value="EDS38445.1"/>
    <property type="molecule type" value="Genomic_DNA"/>
</dbReference>
<organism>
    <name type="scientific">Culex quinquefasciatus</name>
    <name type="common">Southern house mosquito</name>
    <name type="synonym">Culex pungens</name>
    <dbReference type="NCBI Taxonomy" id="7176"/>
    <lineage>
        <taxon>Eukaryota</taxon>
        <taxon>Metazoa</taxon>
        <taxon>Ecdysozoa</taxon>
        <taxon>Arthropoda</taxon>
        <taxon>Hexapoda</taxon>
        <taxon>Insecta</taxon>
        <taxon>Pterygota</taxon>
        <taxon>Neoptera</taxon>
        <taxon>Endopterygota</taxon>
        <taxon>Diptera</taxon>
        <taxon>Nematocera</taxon>
        <taxon>Culicoidea</taxon>
        <taxon>Culicidae</taxon>
        <taxon>Culicinae</taxon>
        <taxon>Culicini</taxon>
        <taxon>Culex</taxon>
        <taxon>Culex</taxon>
    </lineage>
</organism>
<evidence type="ECO:0000313" key="2">
    <source>
        <dbReference type="EnsemblMetazoa" id="CPIJ003372-PA"/>
    </source>
</evidence>
<gene>
    <name evidence="2" type="primary">6034515</name>
    <name evidence="1" type="ORF">CpipJ_CPIJ003372</name>
</gene>
<reference evidence="2" key="2">
    <citation type="submission" date="2020-05" db="UniProtKB">
        <authorList>
            <consortium name="EnsemblMetazoa"/>
        </authorList>
    </citation>
    <scope>IDENTIFICATION</scope>
    <source>
        <strain evidence="2">JHB</strain>
    </source>
</reference>
<keyword evidence="3" id="KW-1185">Reference proteome</keyword>
<protein>
    <submittedName>
        <fullName evidence="1 2">Uncharacterized protein</fullName>
    </submittedName>
</protein>
<sequence length="117" mass="13443">MPTCIRLNLIAHALGIVRTFHEEIKFAVCRFKLTQPVQDAAQFEKLFALEHIDDNQIADETQEDKVDIGLNWQQQQSQLNQIEQSLLKIEAKQNALIENLRKISLLSVLMSNVSEEN</sequence>
<dbReference type="AlphaFoldDB" id="B0W7Y3"/>
<dbReference type="KEGG" id="cqu:CpipJ_CPIJ003372"/>
<evidence type="ECO:0000313" key="3">
    <source>
        <dbReference type="Proteomes" id="UP000002320"/>
    </source>
</evidence>
<name>B0W7Y3_CULQU</name>